<dbReference type="InterPro" id="IPR004846">
    <property type="entry name" value="T2SS/T3SS_dom"/>
</dbReference>
<dbReference type="GO" id="GO:0009306">
    <property type="term" value="P:protein secretion"/>
    <property type="evidence" value="ECO:0007669"/>
    <property type="project" value="InterPro"/>
</dbReference>
<feature type="domain" description="Type II/III secretion system secretin-like" evidence="1">
    <location>
        <begin position="264"/>
        <end position="425"/>
    </location>
</feature>
<gene>
    <name evidence="3" type="primary">outD_5</name>
    <name evidence="3" type="ORF">GALL_200880</name>
</gene>
<dbReference type="PRINTS" id="PR01032">
    <property type="entry name" value="PHAGEIV"/>
</dbReference>
<reference evidence="3" key="1">
    <citation type="submission" date="2016-10" db="EMBL/GenBank/DDBJ databases">
        <title>Sequence of Gallionella enrichment culture.</title>
        <authorList>
            <person name="Poehlein A."/>
            <person name="Muehling M."/>
            <person name="Daniel R."/>
        </authorList>
    </citation>
    <scope>NUCLEOTIDE SEQUENCE</scope>
</reference>
<proteinExistence type="predicted"/>
<feature type="domain" description="Pilus formation protein N-terminal" evidence="2">
    <location>
        <begin position="53"/>
        <end position="122"/>
    </location>
</feature>
<evidence type="ECO:0000259" key="1">
    <source>
        <dbReference type="Pfam" id="PF00263"/>
    </source>
</evidence>
<dbReference type="GO" id="GO:0015627">
    <property type="term" value="C:type II protein secretion system complex"/>
    <property type="evidence" value="ECO:0007669"/>
    <property type="project" value="TreeGrafter"/>
</dbReference>
<dbReference type="InterPro" id="IPR001775">
    <property type="entry name" value="GspD/PilQ"/>
</dbReference>
<dbReference type="PANTHER" id="PTHR30332:SF17">
    <property type="entry name" value="TYPE IV PILIATION SYSTEM PROTEIN DR_0774-RELATED"/>
    <property type="match status" value="1"/>
</dbReference>
<sequence length="481" mass="50066">MTPRRLSLLPGLLLAALLALPATAQTTALPAASPPPAAAAPREPVSSQPMDAAAVLRVGVGKTSDITVSGDIKDVVVGNPDVADVILRSRSHLFVAGRAAGETSVVLLDAGGKTLRRLTVAVGVDVASLRAVLAQLLPNEHDIQVESIRDSLYLSGSVSSDATARMVRALARRYVASDAALVNLMRVANDQQVLLHVKVAEIQRSVLKELGLGLSTSKAIRIGGATLTGSTSSTVGLIDSSSNTIFGTATVLGLGSLSASLNMLENQGLIRTLVEPNLTAVSGETATMLAGGELPIPISQINGAISVEFKPYGVLLGFTPTVMDPGRISLKMSTEVSSIDTSNSTALSSTISVPAFKVRRAASTVELPSGGSIMIAGLLQNDINSQIAGLPGLMDLPVLGRLFRSDSFQRQESELVVILSAYVVQAVDRPDAMATPSDGFAPASDVKRLLMGRLQETYTRRGKAPLPVPPELQGPYGYIVE</sequence>
<accession>A0A1J5RQL2</accession>
<dbReference type="Pfam" id="PF13629">
    <property type="entry name" value="T2SS-T3SS_pil_N"/>
    <property type="match status" value="1"/>
</dbReference>
<evidence type="ECO:0000259" key="2">
    <source>
        <dbReference type="Pfam" id="PF13629"/>
    </source>
</evidence>
<dbReference type="AlphaFoldDB" id="A0A1J5RQL2"/>
<dbReference type="InterPro" id="IPR032789">
    <property type="entry name" value="T2SS-T3SS_pil_N"/>
</dbReference>
<dbReference type="InterPro" id="IPR050810">
    <property type="entry name" value="Bact_Secretion_Sys_Channel"/>
</dbReference>
<evidence type="ECO:0000313" key="3">
    <source>
        <dbReference type="EMBL" id="OIQ97906.1"/>
    </source>
</evidence>
<dbReference type="PRINTS" id="PR00811">
    <property type="entry name" value="BCTERIALGSPD"/>
</dbReference>
<comment type="caution">
    <text evidence="3">The sequence shown here is derived from an EMBL/GenBank/DDBJ whole genome shotgun (WGS) entry which is preliminary data.</text>
</comment>
<dbReference type="PANTHER" id="PTHR30332">
    <property type="entry name" value="PROBABLE GENERAL SECRETION PATHWAY PROTEIN D"/>
    <property type="match status" value="1"/>
</dbReference>
<organism evidence="3">
    <name type="scientific">mine drainage metagenome</name>
    <dbReference type="NCBI Taxonomy" id="410659"/>
    <lineage>
        <taxon>unclassified sequences</taxon>
        <taxon>metagenomes</taxon>
        <taxon>ecological metagenomes</taxon>
    </lineage>
</organism>
<dbReference type="Pfam" id="PF00263">
    <property type="entry name" value="Secretin"/>
    <property type="match status" value="1"/>
</dbReference>
<dbReference type="EMBL" id="MLJW01000126">
    <property type="protein sequence ID" value="OIQ97906.1"/>
    <property type="molecule type" value="Genomic_DNA"/>
</dbReference>
<name>A0A1J5RQL2_9ZZZZ</name>
<protein>
    <submittedName>
        <fullName evidence="3">Type II secretion system protein D</fullName>
    </submittedName>
</protein>